<reference evidence="18" key="1">
    <citation type="submission" date="2025-08" db="UniProtKB">
        <authorList>
            <consortium name="RefSeq"/>
        </authorList>
    </citation>
    <scope>IDENTIFICATION</scope>
    <source>
        <tissue evidence="18">Whole body</tissue>
    </source>
</reference>
<feature type="repeat" description="FG-GAP" evidence="12">
    <location>
        <begin position="363"/>
        <end position="418"/>
    </location>
</feature>
<dbReference type="GO" id="GO:0009897">
    <property type="term" value="C:external side of plasma membrane"/>
    <property type="evidence" value="ECO:0007669"/>
    <property type="project" value="TreeGrafter"/>
</dbReference>
<dbReference type="Proteomes" id="UP000504618">
    <property type="component" value="Unplaced"/>
</dbReference>
<feature type="transmembrane region" description="Helical" evidence="13">
    <location>
        <begin position="1010"/>
        <end position="1037"/>
    </location>
</feature>
<dbReference type="Gene3D" id="2.60.40.1530">
    <property type="entry name" value="ntegrin, alpha v. Chain A, domain 4"/>
    <property type="match status" value="1"/>
</dbReference>
<evidence type="ECO:0000256" key="8">
    <source>
        <dbReference type="ARBA" id="ARBA00023037"/>
    </source>
</evidence>
<dbReference type="Gene3D" id="2.60.40.1460">
    <property type="entry name" value="Integrin domains. Chain A, domain 2"/>
    <property type="match status" value="1"/>
</dbReference>
<dbReference type="Gene3D" id="2.130.10.130">
    <property type="entry name" value="Integrin alpha, N-terminal"/>
    <property type="match status" value="1"/>
</dbReference>
<dbReference type="OrthoDB" id="5573735at2759"/>
<evidence type="ECO:0000259" key="16">
    <source>
        <dbReference type="Pfam" id="PF20806"/>
    </source>
</evidence>
<dbReference type="InterPro" id="IPR032695">
    <property type="entry name" value="Integrin_dom_sf"/>
</dbReference>
<keyword evidence="5" id="KW-0677">Repeat</keyword>
<evidence type="ECO:0000256" key="7">
    <source>
        <dbReference type="ARBA" id="ARBA00022989"/>
    </source>
</evidence>
<evidence type="ECO:0000313" key="17">
    <source>
        <dbReference type="Proteomes" id="UP000504618"/>
    </source>
</evidence>
<feature type="domain" description="Integrin alpha second immunoglobulin-like" evidence="15">
    <location>
        <begin position="610"/>
        <end position="736"/>
    </location>
</feature>
<dbReference type="RefSeq" id="XP_024870534.1">
    <property type="nucleotide sequence ID" value="XM_025014766.1"/>
</dbReference>
<evidence type="ECO:0000256" key="11">
    <source>
        <dbReference type="ARBA" id="ARBA00023180"/>
    </source>
</evidence>
<keyword evidence="7 13" id="KW-1133">Transmembrane helix</keyword>
<dbReference type="SMART" id="SM00191">
    <property type="entry name" value="Int_alpha"/>
    <property type="match status" value="5"/>
</dbReference>
<evidence type="ECO:0000256" key="10">
    <source>
        <dbReference type="ARBA" id="ARBA00023170"/>
    </source>
</evidence>
<name>A0A6J1PLI2_9HYME</name>
<dbReference type="InterPro" id="IPR000413">
    <property type="entry name" value="Integrin_alpha"/>
</dbReference>
<accession>A0A6J1PLI2</accession>
<feature type="repeat" description="FG-GAP" evidence="12">
    <location>
        <begin position="307"/>
        <end position="362"/>
    </location>
</feature>
<evidence type="ECO:0000256" key="6">
    <source>
        <dbReference type="ARBA" id="ARBA00022889"/>
    </source>
</evidence>
<dbReference type="InterPro" id="IPR013517">
    <property type="entry name" value="FG-GAP"/>
</dbReference>
<keyword evidence="6 13" id="KW-0130">Cell adhesion</keyword>
<dbReference type="Pfam" id="PF20806">
    <property type="entry name" value="Integrin_A_Ig_3"/>
    <property type="match status" value="1"/>
</dbReference>
<dbReference type="SUPFAM" id="SSF69179">
    <property type="entry name" value="Integrin domains"/>
    <property type="match status" value="3"/>
</dbReference>
<feature type="repeat" description="FG-GAP" evidence="12">
    <location>
        <begin position="432"/>
        <end position="494"/>
    </location>
</feature>
<dbReference type="Gene3D" id="1.20.5.930">
    <property type="entry name" value="Bicelle-embedded integrin alpha(iib) transmembrane segment"/>
    <property type="match status" value="1"/>
</dbReference>
<dbReference type="AlphaFoldDB" id="A0A6J1PLI2"/>
<evidence type="ECO:0000256" key="1">
    <source>
        <dbReference type="ARBA" id="ARBA00004479"/>
    </source>
</evidence>
<dbReference type="GO" id="GO:0007160">
    <property type="term" value="P:cell-matrix adhesion"/>
    <property type="evidence" value="ECO:0007669"/>
    <property type="project" value="TreeGrafter"/>
</dbReference>
<dbReference type="GO" id="GO:0008305">
    <property type="term" value="C:integrin complex"/>
    <property type="evidence" value="ECO:0007669"/>
    <property type="project" value="InterPro"/>
</dbReference>
<evidence type="ECO:0000256" key="3">
    <source>
        <dbReference type="ARBA" id="ARBA00022692"/>
    </source>
</evidence>
<evidence type="ECO:0000256" key="14">
    <source>
        <dbReference type="SAM" id="SignalP"/>
    </source>
</evidence>
<dbReference type="Pfam" id="PF20805">
    <property type="entry name" value="Integrin_A_Ig_2"/>
    <property type="match status" value="1"/>
</dbReference>
<dbReference type="GO" id="GO:0007157">
    <property type="term" value="P:heterophilic cell-cell adhesion via plasma membrane cell adhesion molecules"/>
    <property type="evidence" value="ECO:0007669"/>
    <property type="project" value="UniProtKB-ARBA"/>
</dbReference>
<proteinExistence type="inferred from homology"/>
<keyword evidence="3 13" id="KW-0812">Transmembrane</keyword>
<evidence type="ECO:0000256" key="2">
    <source>
        <dbReference type="ARBA" id="ARBA00008054"/>
    </source>
</evidence>
<dbReference type="PROSITE" id="PS51470">
    <property type="entry name" value="FG_GAP"/>
    <property type="match status" value="3"/>
</dbReference>
<keyword evidence="17" id="KW-1185">Reference proteome</keyword>
<evidence type="ECO:0000256" key="13">
    <source>
        <dbReference type="RuleBase" id="RU003762"/>
    </source>
</evidence>
<dbReference type="Pfam" id="PF01839">
    <property type="entry name" value="FG-GAP"/>
    <property type="match status" value="2"/>
</dbReference>
<dbReference type="Gene3D" id="2.60.40.1510">
    <property type="entry name" value="ntegrin, alpha v. Chain A, domain 3"/>
    <property type="match status" value="1"/>
</dbReference>
<gene>
    <name evidence="18" type="primary">LOC112453806</name>
</gene>
<keyword evidence="8 13" id="KW-0401">Integrin</keyword>
<evidence type="ECO:0000256" key="9">
    <source>
        <dbReference type="ARBA" id="ARBA00023136"/>
    </source>
</evidence>
<dbReference type="InterPro" id="IPR048285">
    <property type="entry name" value="Integrin_alpha_Ig-like_2"/>
</dbReference>
<evidence type="ECO:0000256" key="5">
    <source>
        <dbReference type="ARBA" id="ARBA00022737"/>
    </source>
</evidence>
<dbReference type="PRINTS" id="PR01185">
    <property type="entry name" value="INTEGRINA"/>
</dbReference>
<dbReference type="PANTHER" id="PTHR23220:SF83">
    <property type="entry name" value="INTEGRIN ALPHA-PS3-RELATED"/>
    <property type="match status" value="1"/>
</dbReference>
<keyword evidence="9 13" id="KW-0472">Membrane</keyword>
<organism evidence="17 18">
    <name type="scientific">Temnothorax curvispinosus</name>
    <dbReference type="NCBI Taxonomy" id="300111"/>
    <lineage>
        <taxon>Eukaryota</taxon>
        <taxon>Metazoa</taxon>
        <taxon>Ecdysozoa</taxon>
        <taxon>Arthropoda</taxon>
        <taxon>Hexapoda</taxon>
        <taxon>Insecta</taxon>
        <taxon>Pterygota</taxon>
        <taxon>Neoptera</taxon>
        <taxon>Endopterygota</taxon>
        <taxon>Hymenoptera</taxon>
        <taxon>Apocrita</taxon>
        <taxon>Aculeata</taxon>
        <taxon>Formicoidea</taxon>
        <taxon>Formicidae</taxon>
        <taxon>Myrmicinae</taxon>
        <taxon>Temnothorax</taxon>
    </lineage>
</organism>
<feature type="signal peptide" evidence="14">
    <location>
        <begin position="1"/>
        <end position="15"/>
    </location>
</feature>
<dbReference type="SUPFAM" id="SSF69318">
    <property type="entry name" value="Integrin alpha N-terminal domain"/>
    <property type="match status" value="1"/>
</dbReference>
<evidence type="ECO:0000313" key="18">
    <source>
        <dbReference type="RefSeq" id="XP_024870534.1"/>
    </source>
</evidence>
<feature type="chain" id="PRO_5026700464" evidence="14">
    <location>
        <begin position="16"/>
        <end position="1063"/>
    </location>
</feature>
<dbReference type="GeneID" id="112453806"/>
<dbReference type="InterPro" id="IPR048286">
    <property type="entry name" value="Integrin_alpha_Ig-like_3"/>
</dbReference>
<dbReference type="GO" id="GO:0007229">
    <property type="term" value="P:integrin-mediated signaling pathway"/>
    <property type="evidence" value="ECO:0007669"/>
    <property type="project" value="UniProtKB-KW"/>
</dbReference>
<evidence type="ECO:0000259" key="15">
    <source>
        <dbReference type="Pfam" id="PF20805"/>
    </source>
</evidence>
<protein>
    <submittedName>
        <fullName evidence="18">Integrin alpha-5-like</fullName>
    </submittedName>
</protein>
<keyword evidence="4 14" id="KW-0732">Signal</keyword>
<comment type="subcellular location">
    <subcellularLocation>
        <location evidence="1 13">Membrane</location>
        <topology evidence="1 13">Single-pass type I membrane protein</topology>
    </subcellularLocation>
</comment>
<evidence type="ECO:0000256" key="12">
    <source>
        <dbReference type="PROSITE-ProRule" id="PRU00803"/>
    </source>
</evidence>
<dbReference type="InterPro" id="IPR028994">
    <property type="entry name" value="Integrin_alpha_N"/>
</dbReference>
<feature type="domain" description="Integrin alpha third immunoglobulin-like" evidence="16">
    <location>
        <begin position="779"/>
        <end position="998"/>
    </location>
</feature>
<dbReference type="InterPro" id="IPR013519">
    <property type="entry name" value="Int_alpha_beta-p"/>
</dbReference>
<keyword evidence="10 13" id="KW-0675">Receptor</keyword>
<dbReference type="GO" id="GO:0033627">
    <property type="term" value="P:cell adhesion mediated by integrin"/>
    <property type="evidence" value="ECO:0007669"/>
    <property type="project" value="TreeGrafter"/>
</dbReference>
<comment type="similarity">
    <text evidence="2 13">Belongs to the integrin alpha chain family.</text>
</comment>
<evidence type="ECO:0000256" key="4">
    <source>
        <dbReference type="ARBA" id="ARBA00022729"/>
    </source>
</evidence>
<dbReference type="GO" id="GO:0005178">
    <property type="term" value="F:integrin binding"/>
    <property type="evidence" value="ECO:0007669"/>
    <property type="project" value="TreeGrafter"/>
</dbReference>
<keyword evidence="11" id="KW-0325">Glycoprotein</keyword>
<dbReference type="PANTHER" id="PTHR23220">
    <property type="entry name" value="INTEGRIN ALPHA"/>
    <property type="match status" value="1"/>
</dbReference>
<sequence length="1063" mass="119693">MTKFILFFNLLIVSAYNIDTDYPILYPNSATNADQYLYTKFERNYFGYSVLLHRDLQKNISWLLIGAPRGNYTRHGISWRDTSGFKFLDEPGVVYLCSLPGPCMEVRPTISAKDEELYIRQLNMRAYVKKEHSWFGGAMSVEKNSGFLTICAPRTILSIINSKKYTDTLQGICYSGRTSWTTLESEISEINYFDFSKDTWFNPMHGFSVAFATPQKMYRAISRIVGRPSDNIIGSVNIAHFWKHSFYEINRKTTEIPIHDNLSQFGYAVTSGYYFNQNQPFYACGDPGWNYVGQVAVVDLNGDFVPLITNLRGTDIGEFFGASLASGDLNNDGLHDLVVGAPHWGNDNGRIYIYLGSSKKEFETAAILKGTREDAQFGYAVAIGDVDGDGFGDIIVGAPWEDSGAIYVYNGDASLKDKIKPTLTQRITMQFSSPNLPAKGANIQTFGFSISEPIDIDNNGYADIAVGAYKSGHVVVLRSKPVIRTNLTIYTIPSTLHRNNSSFLIEACVEYHSYDIPNTHTFKVSLIVDKKYKRSKETSLDVYSIDAHTCVNATITLSDNIQNFIEPITIYASHDFTCNDSSEFCKTCPIESRNARSRSAQILLPFDIGCGDDRVCNSSIHAIMKFWGIRENNTWVIGSNDITLETSLKNFAEPAYLTTIVFTLPKEIVLRSILPFCEEDTDDDTLTVICNVGNPLGMYEEKVMRLDLDMKHLTDGSLHGQVLEFSAEIQTHSVNHGMYMIKSLLTLQSEASLSLDGKANEKSYYLFNLDSDQSDIIFQHVYQILKFGVTPIEEARLVINLPISINDSDSLVLLYEPRIYISGRYYDCLSNGVDLVDVQQDELSGETVSDASDLYNPNYNNETLQNATHNVFKRNADSHVAFAARILQTLYNMRMTRFEDSNDNLTVRERNIVYVNCSTYGVNCSTIYCDLNALRTQQDVGKLTMRLILNATRFKDNFKLSNEMKIVKFSTDAHVEIIKPTNRIFGIDERNDTNVTTEFHGAAKTQKLQLWVVIASILLGLILLCIVIIILNTVGFFKRTTKEELFALNSDEVTEDAEKGTSE</sequence>